<feature type="region of interest" description="Disordered" evidence="1">
    <location>
        <begin position="1"/>
        <end position="41"/>
    </location>
</feature>
<organism evidence="2 3">
    <name type="scientific">Jatropha curcas</name>
    <name type="common">Barbados nut</name>
    <dbReference type="NCBI Taxonomy" id="180498"/>
    <lineage>
        <taxon>Eukaryota</taxon>
        <taxon>Viridiplantae</taxon>
        <taxon>Streptophyta</taxon>
        <taxon>Embryophyta</taxon>
        <taxon>Tracheophyta</taxon>
        <taxon>Spermatophyta</taxon>
        <taxon>Magnoliopsida</taxon>
        <taxon>eudicotyledons</taxon>
        <taxon>Gunneridae</taxon>
        <taxon>Pentapetalae</taxon>
        <taxon>rosids</taxon>
        <taxon>fabids</taxon>
        <taxon>Malpighiales</taxon>
        <taxon>Euphorbiaceae</taxon>
        <taxon>Crotonoideae</taxon>
        <taxon>Jatropheae</taxon>
        <taxon>Jatropha</taxon>
    </lineage>
</organism>
<accession>A0A067KK92</accession>
<dbReference type="Proteomes" id="UP000027138">
    <property type="component" value="Unassembled WGS sequence"/>
</dbReference>
<feature type="compositionally biased region" description="Polar residues" evidence="1">
    <location>
        <begin position="26"/>
        <end position="36"/>
    </location>
</feature>
<evidence type="ECO:0000313" key="2">
    <source>
        <dbReference type="EMBL" id="KDP35428.1"/>
    </source>
</evidence>
<reference evidence="2 3" key="1">
    <citation type="journal article" date="2014" name="PLoS ONE">
        <title>Global Analysis of Gene Expression Profiles in Physic Nut (Jatropha curcas L.) Seedlings Exposed to Salt Stress.</title>
        <authorList>
            <person name="Zhang L."/>
            <person name="Zhang C."/>
            <person name="Wu P."/>
            <person name="Chen Y."/>
            <person name="Li M."/>
            <person name="Jiang H."/>
            <person name="Wu G."/>
        </authorList>
    </citation>
    <scope>NUCLEOTIDE SEQUENCE [LARGE SCALE GENOMIC DNA]</scope>
    <source>
        <strain evidence="3">cv. GZQX0401</strain>
        <tissue evidence="2">Young leaves</tissue>
    </source>
</reference>
<gene>
    <name evidence="2" type="ORF">JCGZ_10811</name>
</gene>
<protein>
    <submittedName>
        <fullName evidence="2">Uncharacterized protein</fullName>
    </submittedName>
</protein>
<proteinExistence type="predicted"/>
<keyword evidence="3" id="KW-1185">Reference proteome</keyword>
<evidence type="ECO:0000313" key="3">
    <source>
        <dbReference type="Proteomes" id="UP000027138"/>
    </source>
</evidence>
<sequence length="224" mass="24643">MEHPVSPPLPSIPSSFTPFPGPAKSFTASQSPTALASSEPRNKRSLVAGHIYPSSRASRQIMRIIKLPLDKDGYIWDVIPQEARDFYWEEFQAEKYGCEPAPMEAFTYTHTKEHDGSTFIDRRALGINPVHSAEEISSLWAHVDEQERQLAELREHIMRMSGHHGASTSSSDPPLAIDPHVSTALHQPLSSPLDPDTVDDTLVTPADTTTHLAADTTINPGDTS</sequence>
<name>A0A067KK92_JATCU</name>
<feature type="compositionally biased region" description="Pro residues" evidence="1">
    <location>
        <begin position="1"/>
        <end position="11"/>
    </location>
</feature>
<dbReference type="AlphaFoldDB" id="A0A067KK92"/>
<dbReference type="EMBL" id="KK914487">
    <property type="protein sequence ID" value="KDP35428.1"/>
    <property type="molecule type" value="Genomic_DNA"/>
</dbReference>
<evidence type="ECO:0000256" key="1">
    <source>
        <dbReference type="SAM" id="MobiDB-lite"/>
    </source>
</evidence>